<reference evidence="2 3" key="1">
    <citation type="submission" date="2024-05" db="EMBL/GenBank/DDBJ databases">
        <authorList>
            <consortium name="Candidatus Magnetaquicoccaceae bacterium FCR-1 genome sequencing consortium"/>
            <person name="Shimoshige H."/>
            <person name="Shimamura S."/>
            <person name="Taoka A."/>
            <person name="Kobayashi H."/>
            <person name="Maekawa T."/>
        </authorList>
    </citation>
    <scope>NUCLEOTIDE SEQUENCE [LARGE SCALE GENOMIC DNA]</scope>
    <source>
        <strain evidence="2 3">FCR-1</strain>
    </source>
</reference>
<dbReference type="Proteomes" id="UP001628193">
    <property type="component" value="Unassembled WGS sequence"/>
</dbReference>
<dbReference type="InterPro" id="IPR000073">
    <property type="entry name" value="AB_hydrolase_1"/>
</dbReference>
<dbReference type="EMBL" id="BAAFGK010000004">
    <property type="protein sequence ID" value="GAB0057664.1"/>
    <property type="molecule type" value="Genomic_DNA"/>
</dbReference>
<dbReference type="PANTHER" id="PTHR43798">
    <property type="entry name" value="MONOACYLGLYCEROL LIPASE"/>
    <property type="match status" value="1"/>
</dbReference>
<dbReference type="Pfam" id="PF00561">
    <property type="entry name" value="Abhydrolase_1"/>
    <property type="match status" value="1"/>
</dbReference>
<sequence>MKKTFNGHWDSLGNGPPILCISGFASGNWMYRPLAQTLADRHTSILPDNRGMGLSPPATQPYTLDDLAGDVIALMDQLEHETFTLIGLSMGGFIAQLIAARHPERVKRLVLMCTSSNDAAFKGLFPMLSREQISAIYMLRREERVRAALSETFCPFLFNRYPDTHAYILEHRLRFEPESAQVLLQYDAVARFFASEPVPLERLTMPTLILSGALDLVVPSVNAQMLASRIPNAQARIIDETDHLFFLEKSAEVNGLIRDFLGAP</sequence>
<comment type="caution">
    <text evidence="2">The sequence shown here is derived from an EMBL/GenBank/DDBJ whole genome shotgun (WGS) entry which is preliminary data.</text>
</comment>
<name>A0ABQ0C9U9_9PROT</name>
<dbReference type="SUPFAM" id="SSF53474">
    <property type="entry name" value="alpha/beta-Hydrolases"/>
    <property type="match status" value="1"/>
</dbReference>
<keyword evidence="3" id="KW-1185">Reference proteome</keyword>
<dbReference type="RefSeq" id="WP_420905356.1">
    <property type="nucleotide sequence ID" value="NZ_BAAFGK010000004.1"/>
</dbReference>
<feature type="domain" description="AB hydrolase-1" evidence="1">
    <location>
        <begin position="16"/>
        <end position="249"/>
    </location>
</feature>
<gene>
    <name evidence="2" type="primary">oleB</name>
    <name evidence="2" type="ORF">SIID45300_01996</name>
</gene>
<dbReference type="PRINTS" id="PR00111">
    <property type="entry name" value="ABHYDROLASE"/>
</dbReference>
<keyword evidence="2" id="KW-0456">Lyase</keyword>
<dbReference type="GO" id="GO:0016829">
    <property type="term" value="F:lyase activity"/>
    <property type="evidence" value="ECO:0007669"/>
    <property type="project" value="UniProtKB-KW"/>
</dbReference>
<dbReference type="InterPro" id="IPR029058">
    <property type="entry name" value="AB_hydrolase_fold"/>
</dbReference>
<proteinExistence type="predicted"/>
<reference evidence="2 3" key="2">
    <citation type="submission" date="2024-09" db="EMBL/GenBank/DDBJ databases">
        <title>Draft genome sequence of Candidatus Magnetaquicoccaceae bacterium FCR-1.</title>
        <authorList>
            <person name="Shimoshige H."/>
            <person name="Shimamura S."/>
            <person name="Taoka A."/>
            <person name="Kobayashi H."/>
            <person name="Maekawa T."/>
        </authorList>
    </citation>
    <scope>NUCLEOTIDE SEQUENCE [LARGE SCALE GENOMIC DNA]</scope>
    <source>
        <strain evidence="2 3">FCR-1</strain>
    </source>
</reference>
<evidence type="ECO:0000259" key="1">
    <source>
        <dbReference type="Pfam" id="PF00561"/>
    </source>
</evidence>
<evidence type="ECO:0000313" key="3">
    <source>
        <dbReference type="Proteomes" id="UP001628193"/>
    </source>
</evidence>
<evidence type="ECO:0000313" key="2">
    <source>
        <dbReference type="EMBL" id="GAB0057664.1"/>
    </source>
</evidence>
<dbReference type="InterPro" id="IPR050266">
    <property type="entry name" value="AB_hydrolase_sf"/>
</dbReference>
<accession>A0ABQ0C9U9</accession>
<organism evidence="2 3">
    <name type="scientific">Candidatus Magnetaquiglobus chichijimensis</name>
    <dbReference type="NCBI Taxonomy" id="3141448"/>
    <lineage>
        <taxon>Bacteria</taxon>
        <taxon>Pseudomonadati</taxon>
        <taxon>Pseudomonadota</taxon>
        <taxon>Magnetococcia</taxon>
        <taxon>Magnetococcales</taxon>
        <taxon>Candidatus Magnetaquicoccaceae</taxon>
        <taxon>Candidatus Magnetaquiglobus</taxon>
    </lineage>
</organism>
<dbReference type="PRINTS" id="PR00412">
    <property type="entry name" value="EPOXHYDRLASE"/>
</dbReference>
<dbReference type="EC" id="4.1.1.114" evidence="2"/>
<dbReference type="InterPro" id="IPR000639">
    <property type="entry name" value="Epox_hydrolase-like"/>
</dbReference>
<dbReference type="Gene3D" id="3.40.50.1820">
    <property type="entry name" value="alpha/beta hydrolase"/>
    <property type="match status" value="1"/>
</dbReference>
<protein>
    <submittedName>
        <fullName evidence="2">Cis-3-alkyl-4-alkyloxetan-2-one decarboxylase</fullName>
        <ecNumber evidence="2">4.1.1.114</ecNumber>
    </submittedName>
</protein>